<dbReference type="PROSITE" id="PS51459">
    <property type="entry name" value="FIDO"/>
    <property type="match status" value="1"/>
</dbReference>
<dbReference type="InterPro" id="IPR036597">
    <property type="entry name" value="Fido-like_dom_sf"/>
</dbReference>
<evidence type="ECO:0000259" key="1">
    <source>
        <dbReference type="PROSITE" id="PS51459"/>
    </source>
</evidence>
<dbReference type="SUPFAM" id="SSF140931">
    <property type="entry name" value="Fic-like"/>
    <property type="match status" value="1"/>
</dbReference>
<dbReference type="Gene3D" id="1.10.3290.10">
    <property type="entry name" value="Fido-like domain"/>
    <property type="match status" value="1"/>
</dbReference>
<name>A0A9D1PYY6_9FIRM</name>
<comment type="caution">
    <text evidence="2">The sequence shown here is derived from an EMBL/GenBank/DDBJ whole genome shotgun (WGS) entry which is preliminary data.</text>
</comment>
<reference evidence="2" key="2">
    <citation type="submission" date="2021-04" db="EMBL/GenBank/DDBJ databases">
        <authorList>
            <person name="Gilroy R."/>
        </authorList>
    </citation>
    <scope>NUCLEOTIDE SEQUENCE</scope>
    <source>
        <strain evidence="2">12435</strain>
    </source>
</reference>
<dbReference type="InterPro" id="IPR046738">
    <property type="entry name" value="DUF6788"/>
</dbReference>
<dbReference type="Pfam" id="PF02661">
    <property type="entry name" value="Fic"/>
    <property type="match status" value="1"/>
</dbReference>
<protein>
    <submittedName>
        <fullName evidence="2">Fic family protein</fullName>
    </submittedName>
</protein>
<organism evidence="2 3">
    <name type="scientific">Candidatus Protoclostridium stercorigallinarum</name>
    <dbReference type="NCBI Taxonomy" id="2838741"/>
    <lineage>
        <taxon>Bacteria</taxon>
        <taxon>Bacillati</taxon>
        <taxon>Bacillota</taxon>
        <taxon>Clostridia</taxon>
        <taxon>Candidatus Protoclostridium</taxon>
    </lineage>
</organism>
<dbReference type="Pfam" id="PF20586">
    <property type="entry name" value="DUF6788"/>
    <property type="match status" value="1"/>
</dbReference>
<sequence>MPAGFNEIKELLSRRADLHARSRLLPYDGTPEIKEHGGKKFIYTRKREAGRLTSSYIGAYTDELYNLLLRNNEEAKAIRRELRHIDGRLAALGYSADELTPRVVRNIDFARANMKANIYDQAVLEGVATSFPQTAEIIENGVVNGVTASDVQKILNLKHAWEFILDRDVVASKTDYYLLCHIARLVNEGFYLEGGRIRGVPVTIGGTSYVPPLPLEADVKQRIDDIVSGDGEDIDKSIDLCMYCMKTQIFLDGNKRASVIFANHYLISHGGGYIVIPEDRVSEFKVMLVCYYEGEELSAIRDFMKTYCWKRF</sequence>
<feature type="domain" description="Fido" evidence="1">
    <location>
        <begin position="174"/>
        <end position="306"/>
    </location>
</feature>
<evidence type="ECO:0000313" key="3">
    <source>
        <dbReference type="Proteomes" id="UP000823990"/>
    </source>
</evidence>
<dbReference type="Proteomes" id="UP000823990">
    <property type="component" value="Unassembled WGS sequence"/>
</dbReference>
<gene>
    <name evidence="2" type="ORF">H9892_03425</name>
</gene>
<dbReference type="InterPro" id="IPR003812">
    <property type="entry name" value="Fido"/>
</dbReference>
<evidence type="ECO:0000313" key="2">
    <source>
        <dbReference type="EMBL" id="HIW02367.1"/>
    </source>
</evidence>
<dbReference type="EMBL" id="DXHS01000059">
    <property type="protein sequence ID" value="HIW02367.1"/>
    <property type="molecule type" value="Genomic_DNA"/>
</dbReference>
<reference evidence="2" key="1">
    <citation type="journal article" date="2021" name="PeerJ">
        <title>Extensive microbial diversity within the chicken gut microbiome revealed by metagenomics and culture.</title>
        <authorList>
            <person name="Gilroy R."/>
            <person name="Ravi A."/>
            <person name="Getino M."/>
            <person name="Pursley I."/>
            <person name="Horton D.L."/>
            <person name="Alikhan N.F."/>
            <person name="Baker D."/>
            <person name="Gharbi K."/>
            <person name="Hall N."/>
            <person name="Watson M."/>
            <person name="Adriaenssens E.M."/>
            <person name="Foster-Nyarko E."/>
            <person name="Jarju S."/>
            <person name="Secka A."/>
            <person name="Antonio M."/>
            <person name="Oren A."/>
            <person name="Chaudhuri R.R."/>
            <person name="La Ragione R."/>
            <person name="Hildebrand F."/>
            <person name="Pallen M.J."/>
        </authorList>
    </citation>
    <scope>NUCLEOTIDE SEQUENCE</scope>
    <source>
        <strain evidence="2">12435</strain>
    </source>
</reference>
<dbReference type="AlphaFoldDB" id="A0A9D1PYY6"/>
<proteinExistence type="predicted"/>
<accession>A0A9D1PYY6</accession>